<gene>
    <name evidence="1" type="ORF">CFter6_3355</name>
</gene>
<sequence length="192" mass="20387">MRRLSAVGLTLAVHILVLTLWRHQTVVAGAAAADAGSEKSIDVRIIAAASAAAGSAPLVARARTDSAIQQQFDEQLQGGVTLEKAAFQPPIYYGPQEVDKGALPYSAPDPDLLAGVAVSGVPIRVRLYIDARGMVTAIDTLQALDDDQQALERIETMLRHTSFMPARLAGADVNSYQDLEFHIGSELNGAPE</sequence>
<proteinExistence type="predicted"/>
<organism evidence="1">
    <name type="scientific">Collimonas fungivorans</name>
    <dbReference type="NCBI Taxonomy" id="158899"/>
    <lineage>
        <taxon>Bacteria</taxon>
        <taxon>Pseudomonadati</taxon>
        <taxon>Pseudomonadota</taxon>
        <taxon>Betaproteobacteria</taxon>
        <taxon>Burkholderiales</taxon>
        <taxon>Oxalobacteraceae</taxon>
        <taxon>Collimonas</taxon>
    </lineage>
</organism>
<dbReference type="EMBL" id="CP013232">
    <property type="protein sequence ID" value="AMO95989.1"/>
    <property type="molecule type" value="Genomic_DNA"/>
</dbReference>
<protein>
    <recommendedName>
        <fullName evidence="3">TonB C-terminal domain-containing protein</fullName>
    </recommendedName>
</protein>
<dbReference type="PATRIC" id="fig|158899.10.peg.3335"/>
<reference evidence="1 2" key="1">
    <citation type="submission" date="2015-11" db="EMBL/GenBank/DDBJ databases">
        <title>Exploring the genomic traits of fungus-feeding bacterial genus Collimonas.</title>
        <authorList>
            <person name="Song C."/>
            <person name="Schmidt R."/>
            <person name="de Jager V."/>
            <person name="Krzyzanowska D."/>
            <person name="Jongedijk E."/>
            <person name="Cankar K."/>
            <person name="Beekwilder J."/>
            <person name="van Veen A."/>
            <person name="de Boer W."/>
            <person name="van Veen J.A."/>
            <person name="Garbeva P."/>
        </authorList>
    </citation>
    <scope>NUCLEOTIDE SEQUENCE [LARGE SCALE GENOMIC DNA]</scope>
    <source>
        <strain evidence="1 2">Ter6</strain>
    </source>
</reference>
<accession>A0A127PDX2</accession>
<evidence type="ECO:0008006" key="3">
    <source>
        <dbReference type="Google" id="ProtNLM"/>
    </source>
</evidence>
<dbReference type="Proteomes" id="UP000072421">
    <property type="component" value="Chromosome"/>
</dbReference>
<evidence type="ECO:0000313" key="2">
    <source>
        <dbReference type="Proteomes" id="UP000072421"/>
    </source>
</evidence>
<evidence type="ECO:0000313" key="1">
    <source>
        <dbReference type="EMBL" id="AMO95989.1"/>
    </source>
</evidence>
<name>A0A127PDX2_9BURK</name>
<dbReference type="AlphaFoldDB" id="A0A127PDX2"/>